<dbReference type="Pfam" id="PF03364">
    <property type="entry name" value="Polyketide_cyc"/>
    <property type="match status" value="1"/>
</dbReference>
<comment type="similarity">
    <text evidence="1">Belongs to the ribosome association toxin RatA family.</text>
</comment>
<protein>
    <submittedName>
        <fullName evidence="4">DUF2892 domain-containing protein</fullName>
    </submittedName>
</protein>
<dbReference type="Proteomes" id="UP001162741">
    <property type="component" value="Chromosome"/>
</dbReference>
<sequence>MQYKDNKRSRPRAGALYESSRVMNVSKAGRVASATAGAMLLWGGIDKLRSSPFSALLKVVSGSYLLYRGISGNCPLSAMFLADDEVRHTPAVNIRTEFIVNRPRAEVYQAWRQLENLPQFMKHIKSVELISGTHSKWTAKLPGGFGDFVWDAEIVLEETNNVLGWRSLPDSMIENAGKVVFEDAEDGGTHLEVIITYRPPAGLIGTGIAKLLNANFEKLVAEDVHNFRQFVEEGISVKETPVQKTTFRNKSREEGLTL</sequence>
<dbReference type="InterPro" id="IPR047137">
    <property type="entry name" value="ORF3"/>
</dbReference>
<feature type="domain" description="Inner membrane protein YgaP-like transmembrane" evidence="3">
    <location>
        <begin position="23"/>
        <end position="81"/>
    </location>
</feature>
<dbReference type="RefSeq" id="WP_264282852.1">
    <property type="nucleotide sequence ID" value="NZ_CP107006.1"/>
</dbReference>
<evidence type="ECO:0000256" key="1">
    <source>
        <dbReference type="ARBA" id="ARBA00008918"/>
    </source>
</evidence>
<dbReference type="SUPFAM" id="SSF55961">
    <property type="entry name" value="Bet v1-like"/>
    <property type="match status" value="1"/>
</dbReference>
<keyword evidence="5" id="KW-1185">Reference proteome</keyword>
<evidence type="ECO:0000313" key="4">
    <source>
        <dbReference type="EMBL" id="UYQ95049.1"/>
    </source>
</evidence>
<dbReference type="EMBL" id="CP107006">
    <property type="protein sequence ID" value="UYQ95049.1"/>
    <property type="molecule type" value="Genomic_DNA"/>
</dbReference>
<dbReference type="InterPro" id="IPR021309">
    <property type="entry name" value="YgaP-like_TM"/>
</dbReference>
<accession>A0ABY6JA50</accession>
<feature type="domain" description="Coenzyme Q-binding protein COQ10 START" evidence="2">
    <location>
        <begin position="100"/>
        <end position="210"/>
    </location>
</feature>
<gene>
    <name evidence="4" type="ORF">MKQ68_08070</name>
</gene>
<proteinExistence type="inferred from homology"/>
<dbReference type="PANTHER" id="PTHR33824:SF7">
    <property type="entry name" value="POLYKETIDE CYCLASE_DEHYDRASE AND LIPID TRANSPORT SUPERFAMILY PROTEIN"/>
    <property type="match status" value="1"/>
</dbReference>
<organism evidence="4 5">
    <name type="scientific">Chitinophaga horti</name>
    <dbReference type="NCBI Taxonomy" id="2920382"/>
    <lineage>
        <taxon>Bacteria</taxon>
        <taxon>Pseudomonadati</taxon>
        <taxon>Bacteroidota</taxon>
        <taxon>Chitinophagia</taxon>
        <taxon>Chitinophagales</taxon>
        <taxon>Chitinophagaceae</taxon>
        <taxon>Chitinophaga</taxon>
    </lineage>
</organism>
<dbReference type="PANTHER" id="PTHR33824">
    <property type="entry name" value="POLYKETIDE CYCLASE/DEHYDRASE AND LIPID TRANSPORT SUPERFAMILY PROTEIN"/>
    <property type="match status" value="1"/>
</dbReference>
<dbReference type="Pfam" id="PF11127">
    <property type="entry name" value="YgaP-like_TM"/>
    <property type="match status" value="1"/>
</dbReference>
<dbReference type="Gene3D" id="3.30.530.20">
    <property type="match status" value="1"/>
</dbReference>
<evidence type="ECO:0000313" key="5">
    <source>
        <dbReference type="Proteomes" id="UP001162741"/>
    </source>
</evidence>
<evidence type="ECO:0000259" key="3">
    <source>
        <dbReference type="Pfam" id="PF11127"/>
    </source>
</evidence>
<evidence type="ECO:0000259" key="2">
    <source>
        <dbReference type="Pfam" id="PF03364"/>
    </source>
</evidence>
<name>A0ABY6JA50_9BACT</name>
<dbReference type="CDD" id="cd07817">
    <property type="entry name" value="SRPBCC_8"/>
    <property type="match status" value="1"/>
</dbReference>
<dbReference type="InterPro" id="IPR023393">
    <property type="entry name" value="START-like_dom_sf"/>
</dbReference>
<dbReference type="InterPro" id="IPR005031">
    <property type="entry name" value="COQ10_START"/>
</dbReference>
<reference evidence="4" key="1">
    <citation type="submission" date="2022-10" db="EMBL/GenBank/DDBJ databases">
        <title>Chitinophaga sp. nov., isolated from soil.</title>
        <authorList>
            <person name="Jeon C.O."/>
        </authorList>
    </citation>
    <scope>NUCLEOTIDE SEQUENCE</scope>
    <source>
        <strain evidence="4">R8</strain>
    </source>
</reference>